<feature type="domain" description="Metallo-beta-lactamase" evidence="2">
    <location>
        <begin position="61"/>
        <end position="231"/>
    </location>
</feature>
<dbReference type="EMBL" id="DXET01000295">
    <property type="protein sequence ID" value="HIX82902.1"/>
    <property type="molecule type" value="Genomic_DNA"/>
</dbReference>
<name>A0A9D2BPD5_9FIRM</name>
<feature type="transmembrane region" description="Helical" evidence="1">
    <location>
        <begin position="6"/>
        <end position="24"/>
    </location>
</feature>
<dbReference type="InterPro" id="IPR001279">
    <property type="entry name" value="Metallo-B-lactamas"/>
</dbReference>
<dbReference type="SUPFAM" id="SSF56281">
    <property type="entry name" value="Metallo-hydrolase/oxidoreductase"/>
    <property type="match status" value="1"/>
</dbReference>
<dbReference type="InterPro" id="IPR052159">
    <property type="entry name" value="Competence_DNA_uptake"/>
</dbReference>
<reference evidence="3" key="2">
    <citation type="submission" date="2021-04" db="EMBL/GenBank/DDBJ databases">
        <authorList>
            <person name="Gilroy R."/>
        </authorList>
    </citation>
    <scope>NUCLEOTIDE SEQUENCE</scope>
    <source>
        <strain evidence="3">ChiGjej1B1-14440</strain>
    </source>
</reference>
<dbReference type="AlphaFoldDB" id="A0A9D2BPD5"/>
<dbReference type="InterPro" id="IPR036866">
    <property type="entry name" value="RibonucZ/Hydroxyglut_hydro"/>
</dbReference>
<comment type="caution">
    <text evidence="3">The sequence shown here is derived from an EMBL/GenBank/DDBJ whole genome shotgun (WGS) entry which is preliminary data.</text>
</comment>
<sequence>MKPSLFFLLAFYFIYFKLLFKVNIKQKIYHEIMLLLSLMIAFYFKPYYQIYGQVVMIDVGQGDCFLIQQPFKLGNILIDTGGLKNTDLAEVTLVPYLRSIGVFELDYVFISHDDFDHSGAYDSLSEKIKIKETITTYQEKMTIGNVEIEMLKTPLSDDSNDSSLVFVATVNKLKYLFTGDISTTVEKQLVETYPDLKVDVLKVSHHGSNTATSALFLEKIKPRIALISCGKGNLYGHPHDDVIQRLHDYGVKVYRSDQMGMVKIVYYGNDNYIFQ</sequence>
<dbReference type="PANTHER" id="PTHR30619:SF1">
    <property type="entry name" value="RECOMBINATION PROTEIN 2"/>
    <property type="match status" value="1"/>
</dbReference>
<dbReference type="CDD" id="cd07731">
    <property type="entry name" value="ComA-like_MBL-fold"/>
    <property type="match status" value="1"/>
</dbReference>
<keyword evidence="1" id="KW-0812">Transmembrane</keyword>
<dbReference type="Pfam" id="PF00753">
    <property type="entry name" value="Lactamase_B"/>
    <property type="match status" value="1"/>
</dbReference>
<dbReference type="Gene3D" id="3.60.15.10">
    <property type="entry name" value="Ribonuclease Z/Hydroxyacylglutathione hydrolase-like"/>
    <property type="match status" value="2"/>
</dbReference>
<organism evidence="3 4">
    <name type="scientific">Candidatus Erysipelatoclostridium merdavium</name>
    <dbReference type="NCBI Taxonomy" id="2838566"/>
    <lineage>
        <taxon>Bacteria</taxon>
        <taxon>Bacillati</taxon>
        <taxon>Bacillota</taxon>
        <taxon>Erysipelotrichia</taxon>
        <taxon>Erysipelotrichales</taxon>
        <taxon>Erysipelotrichales incertae sedis</taxon>
    </lineage>
</organism>
<proteinExistence type="predicted"/>
<reference evidence="3" key="1">
    <citation type="journal article" date="2021" name="PeerJ">
        <title>Extensive microbial diversity within the chicken gut microbiome revealed by metagenomics and culture.</title>
        <authorList>
            <person name="Gilroy R."/>
            <person name="Ravi A."/>
            <person name="Getino M."/>
            <person name="Pursley I."/>
            <person name="Horton D.L."/>
            <person name="Alikhan N.F."/>
            <person name="Baker D."/>
            <person name="Gharbi K."/>
            <person name="Hall N."/>
            <person name="Watson M."/>
            <person name="Adriaenssens E.M."/>
            <person name="Foster-Nyarko E."/>
            <person name="Jarju S."/>
            <person name="Secka A."/>
            <person name="Antonio M."/>
            <person name="Oren A."/>
            <person name="Chaudhuri R.R."/>
            <person name="La Ragione R."/>
            <person name="Hildebrand F."/>
            <person name="Pallen M.J."/>
        </authorList>
    </citation>
    <scope>NUCLEOTIDE SEQUENCE</scope>
    <source>
        <strain evidence="3">ChiGjej1B1-14440</strain>
    </source>
</reference>
<keyword evidence="1" id="KW-0472">Membrane</keyword>
<evidence type="ECO:0000313" key="3">
    <source>
        <dbReference type="EMBL" id="HIX82902.1"/>
    </source>
</evidence>
<keyword evidence="1" id="KW-1133">Transmembrane helix</keyword>
<feature type="transmembrane region" description="Helical" evidence="1">
    <location>
        <begin position="31"/>
        <end position="48"/>
    </location>
</feature>
<dbReference type="PANTHER" id="PTHR30619">
    <property type="entry name" value="DNA INTERNALIZATION/COMPETENCE PROTEIN COMEC/REC2"/>
    <property type="match status" value="1"/>
</dbReference>
<evidence type="ECO:0000256" key="1">
    <source>
        <dbReference type="SAM" id="Phobius"/>
    </source>
</evidence>
<dbReference type="InterPro" id="IPR035681">
    <property type="entry name" value="ComA-like_MBL"/>
</dbReference>
<dbReference type="SMART" id="SM00849">
    <property type="entry name" value="Lactamase_B"/>
    <property type="match status" value="1"/>
</dbReference>
<gene>
    <name evidence="3" type="ORF">H9980_13185</name>
</gene>
<accession>A0A9D2BPD5</accession>
<feature type="non-terminal residue" evidence="3">
    <location>
        <position position="1"/>
    </location>
</feature>
<evidence type="ECO:0000259" key="2">
    <source>
        <dbReference type="SMART" id="SM00849"/>
    </source>
</evidence>
<protein>
    <submittedName>
        <fullName evidence="3">MBL fold metallo-hydrolase</fullName>
    </submittedName>
</protein>
<dbReference type="Proteomes" id="UP000886724">
    <property type="component" value="Unassembled WGS sequence"/>
</dbReference>
<evidence type="ECO:0000313" key="4">
    <source>
        <dbReference type="Proteomes" id="UP000886724"/>
    </source>
</evidence>